<dbReference type="InterPro" id="IPR029787">
    <property type="entry name" value="Nucleotide_cyclase"/>
</dbReference>
<evidence type="ECO:0000256" key="1">
    <source>
        <dbReference type="SAM" id="MobiDB-lite"/>
    </source>
</evidence>
<keyword evidence="4" id="KW-1185">Reference proteome</keyword>
<evidence type="ECO:0000313" key="3">
    <source>
        <dbReference type="EMBL" id="MBO1751073.1"/>
    </source>
</evidence>
<dbReference type="PROSITE" id="PS50887">
    <property type="entry name" value="GGDEF"/>
    <property type="match status" value="1"/>
</dbReference>
<dbReference type="NCBIfam" id="TIGR00254">
    <property type="entry name" value="GGDEF"/>
    <property type="match status" value="1"/>
</dbReference>
<reference evidence="3" key="1">
    <citation type="submission" date="2021-03" db="EMBL/GenBank/DDBJ databases">
        <title>Actinotalea soli sp. nov., isolated from soil.</title>
        <authorList>
            <person name="Ping W."/>
            <person name="Zhang J."/>
        </authorList>
    </citation>
    <scope>NUCLEOTIDE SEQUENCE</scope>
    <source>
        <strain evidence="3">BY-33</strain>
    </source>
</reference>
<dbReference type="SUPFAM" id="SSF55073">
    <property type="entry name" value="Nucleotide cyclase"/>
    <property type="match status" value="1"/>
</dbReference>
<dbReference type="PANTHER" id="PTHR44757:SF2">
    <property type="entry name" value="BIOFILM ARCHITECTURE MAINTENANCE PROTEIN MBAA"/>
    <property type="match status" value="1"/>
</dbReference>
<evidence type="ECO:0000313" key="4">
    <source>
        <dbReference type="Proteomes" id="UP000664209"/>
    </source>
</evidence>
<evidence type="ECO:0000259" key="2">
    <source>
        <dbReference type="PROSITE" id="PS50887"/>
    </source>
</evidence>
<dbReference type="Pfam" id="PF08448">
    <property type="entry name" value="PAS_4"/>
    <property type="match status" value="1"/>
</dbReference>
<dbReference type="AlphaFoldDB" id="A0A939RUX7"/>
<dbReference type="InterPro" id="IPR052155">
    <property type="entry name" value="Biofilm_reg_signaling"/>
</dbReference>
<dbReference type="CDD" id="cd00130">
    <property type="entry name" value="PAS"/>
    <property type="match status" value="1"/>
</dbReference>
<proteinExistence type="predicted"/>
<dbReference type="InterPro" id="IPR000160">
    <property type="entry name" value="GGDEF_dom"/>
</dbReference>
<feature type="domain" description="GGDEF" evidence="2">
    <location>
        <begin position="195"/>
        <end position="321"/>
    </location>
</feature>
<dbReference type="Gene3D" id="3.30.70.270">
    <property type="match status" value="1"/>
</dbReference>
<dbReference type="InterPro" id="IPR013656">
    <property type="entry name" value="PAS_4"/>
</dbReference>
<dbReference type="SMART" id="SM00267">
    <property type="entry name" value="GGDEF"/>
    <property type="match status" value="1"/>
</dbReference>
<comment type="caution">
    <text evidence="3">The sequence shown here is derived from an EMBL/GenBank/DDBJ whole genome shotgun (WGS) entry which is preliminary data.</text>
</comment>
<dbReference type="Proteomes" id="UP000664209">
    <property type="component" value="Unassembled WGS sequence"/>
</dbReference>
<dbReference type="RefSeq" id="WP_208054763.1">
    <property type="nucleotide sequence ID" value="NZ_JAGEMK010000002.1"/>
</dbReference>
<dbReference type="InterPro" id="IPR043128">
    <property type="entry name" value="Rev_trsase/Diguanyl_cyclase"/>
</dbReference>
<accession>A0A939RUX7</accession>
<feature type="region of interest" description="Disordered" evidence="1">
    <location>
        <begin position="1"/>
        <end position="38"/>
    </location>
</feature>
<dbReference type="Pfam" id="PF00990">
    <property type="entry name" value="GGDEF"/>
    <property type="match status" value="1"/>
</dbReference>
<dbReference type="InterPro" id="IPR035965">
    <property type="entry name" value="PAS-like_dom_sf"/>
</dbReference>
<dbReference type="PANTHER" id="PTHR44757">
    <property type="entry name" value="DIGUANYLATE CYCLASE DGCP"/>
    <property type="match status" value="1"/>
</dbReference>
<feature type="compositionally biased region" description="Basic and acidic residues" evidence="1">
    <location>
        <begin position="1"/>
        <end position="20"/>
    </location>
</feature>
<dbReference type="CDD" id="cd01949">
    <property type="entry name" value="GGDEF"/>
    <property type="match status" value="1"/>
</dbReference>
<dbReference type="InterPro" id="IPR000014">
    <property type="entry name" value="PAS"/>
</dbReference>
<protein>
    <submittedName>
        <fullName evidence="3">Diguanylate cyclase</fullName>
    </submittedName>
</protein>
<dbReference type="EMBL" id="JAGEMK010000002">
    <property type="protein sequence ID" value="MBO1751073.1"/>
    <property type="molecule type" value="Genomic_DNA"/>
</dbReference>
<dbReference type="SUPFAM" id="SSF55785">
    <property type="entry name" value="PYP-like sensor domain (PAS domain)"/>
    <property type="match status" value="1"/>
</dbReference>
<name>A0A939RUX7_9CELL</name>
<organism evidence="3 4">
    <name type="scientific">Actinotalea soli</name>
    <dbReference type="NCBI Taxonomy" id="2819234"/>
    <lineage>
        <taxon>Bacteria</taxon>
        <taxon>Bacillati</taxon>
        <taxon>Actinomycetota</taxon>
        <taxon>Actinomycetes</taxon>
        <taxon>Micrococcales</taxon>
        <taxon>Cellulomonadaceae</taxon>
        <taxon>Actinotalea</taxon>
    </lineage>
</organism>
<gene>
    <name evidence="3" type="ORF">J4G33_04575</name>
</gene>
<dbReference type="Gene3D" id="3.30.450.20">
    <property type="entry name" value="PAS domain"/>
    <property type="match status" value="1"/>
</dbReference>
<sequence length="321" mass="34899">MHDSPDSAETTERVPPRGDDWYVPGGRGQPVTGDPGSRGLGEVLDLLTERIVRYRVADLRILYCNRAWAGALHSTPDQLIGQTMRTVLPPNELVGLEQQVARFCPGTTFLTGNVQRSVDRWIEWTDLFLDAPDGGEVLAVGRDVTERREAELQLAASEERYRGLALRDELTGLANRRLLDELLTNALARSRRQGDQLVVSYLDLDGFKEINDVHGHSVGDAVLAELGARLAAGMRDADVVARVGGDEFVVVQECPVGMSERVAERLATVIGEPIETHGLTLRCAASTGSVVAEAHQDAAALLTAADEAMYAVKRGRRAGVR</sequence>